<evidence type="ECO:0000256" key="9">
    <source>
        <dbReference type="ARBA" id="ARBA00030079"/>
    </source>
</evidence>
<evidence type="ECO:0000256" key="8">
    <source>
        <dbReference type="ARBA" id="ARBA00023242"/>
    </source>
</evidence>
<protein>
    <recommendedName>
        <fullName evidence="4">Protein cereblon</fullName>
    </recommendedName>
    <alternativeName>
        <fullName evidence="9">Protein ohgata</fullName>
    </alternativeName>
</protein>
<dbReference type="Gene3D" id="2.30.130.40">
    <property type="entry name" value="LON domain-like"/>
    <property type="match status" value="1"/>
</dbReference>
<evidence type="ECO:0000256" key="1">
    <source>
        <dbReference type="ARBA" id="ARBA00004123"/>
    </source>
</evidence>
<evidence type="ECO:0000256" key="3">
    <source>
        <dbReference type="ARBA" id="ARBA00005293"/>
    </source>
</evidence>
<dbReference type="GO" id="GO:0005634">
    <property type="term" value="C:nucleus"/>
    <property type="evidence" value="ECO:0007669"/>
    <property type="project" value="UniProtKB-SubCell"/>
</dbReference>
<dbReference type="GO" id="GO:0016567">
    <property type="term" value="P:protein ubiquitination"/>
    <property type="evidence" value="ECO:0007669"/>
    <property type="project" value="UniProtKB-UniPathway"/>
</dbReference>
<dbReference type="SMART" id="SM00464">
    <property type="entry name" value="LON"/>
    <property type="match status" value="1"/>
</dbReference>
<gene>
    <name evidence="13" type="primary">LOC115221695</name>
</gene>
<evidence type="ECO:0000256" key="10">
    <source>
        <dbReference type="ARBA" id="ARBA00046075"/>
    </source>
</evidence>
<comment type="subunit">
    <text evidence="11">Likely a component of a DCX (DDB1-CUL4-X-box) protein ligase complex. May interact with pic/DDB1.</text>
</comment>
<dbReference type="InterPro" id="IPR003111">
    <property type="entry name" value="Lon_prtase_N"/>
</dbReference>
<dbReference type="RefSeq" id="XP_029647760.1">
    <property type="nucleotide sequence ID" value="XM_029791900.2"/>
</dbReference>
<dbReference type="AlphaFoldDB" id="A0A6P7TBR6"/>
<name>A0A6P7TBR6_9MOLL</name>
<dbReference type="Proteomes" id="UP000515154">
    <property type="component" value="Linkage group LG18"/>
</dbReference>
<dbReference type="InterPro" id="IPR015947">
    <property type="entry name" value="PUA-like_sf"/>
</dbReference>
<dbReference type="UniPathway" id="UPA00143"/>
<dbReference type="GO" id="GO:0046872">
    <property type="term" value="F:metal ion binding"/>
    <property type="evidence" value="ECO:0007669"/>
    <property type="project" value="UniProtKB-KW"/>
</dbReference>
<evidence type="ECO:0000256" key="6">
    <source>
        <dbReference type="ARBA" id="ARBA00022786"/>
    </source>
</evidence>
<dbReference type="InterPro" id="IPR004910">
    <property type="entry name" value="Yippee/Mis18/Cereblon"/>
</dbReference>
<dbReference type="CDD" id="cd15777">
    <property type="entry name" value="CRBN_C_like"/>
    <property type="match status" value="1"/>
</dbReference>
<dbReference type="Gene3D" id="1.20.58.1480">
    <property type="match status" value="1"/>
</dbReference>
<keyword evidence="5" id="KW-0479">Metal-binding</keyword>
<organism evidence="12 13">
    <name type="scientific">Octopus sinensis</name>
    <name type="common">East Asian common octopus</name>
    <dbReference type="NCBI Taxonomy" id="2607531"/>
    <lineage>
        <taxon>Eukaryota</taxon>
        <taxon>Metazoa</taxon>
        <taxon>Spiralia</taxon>
        <taxon>Lophotrochozoa</taxon>
        <taxon>Mollusca</taxon>
        <taxon>Cephalopoda</taxon>
        <taxon>Coleoidea</taxon>
        <taxon>Octopodiformes</taxon>
        <taxon>Octopoda</taxon>
        <taxon>Incirrata</taxon>
        <taxon>Octopodidae</taxon>
        <taxon>Octopus</taxon>
    </lineage>
</organism>
<dbReference type="Pfam" id="PF02190">
    <property type="entry name" value="LON_substr_bdg"/>
    <property type="match status" value="1"/>
</dbReference>
<proteinExistence type="inferred from homology"/>
<dbReference type="Pfam" id="PF03226">
    <property type="entry name" value="Yippee-Mis18"/>
    <property type="match status" value="1"/>
</dbReference>
<dbReference type="InterPro" id="IPR046336">
    <property type="entry name" value="Lon_prtase_N_sf"/>
</dbReference>
<evidence type="ECO:0000256" key="5">
    <source>
        <dbReference type="ARBA" id="ARBA00022723"/>
    </source>
</evidence>
<dbReference type="PANTHER" id="PTHR46732">
    <property type="entry name" value="ATP-DEPENDENT PROTEASE LA (LON) DOMAIN PROTEIN"/>
    <property type="match status" value="1"/>
</dbReference>
<comment type="pathway">
    <text evidence="2">Protein modification; protein ubiquitination.</text>
</comment>
<dbReference type="Gene3D" id="2.170.150.20">
    <property type="entry name" value="Peptide methionine sulfoxide reductase"/>
    <property type="match status" value="1"/>
</dbReference>
<keyword evidence="12" id="KW-1185">Reference proteome</keyword>
<dbReference type="KEGG" id="osn:115221695"/>
<evidence type="ECO:0000256" key="11">
    <source>
        <dbReference type="ARBA" id="ARBA00046796"/>
    </source>
</evidence>
<dbReference type="SUPFAM" id="SSF88697">
    <property type="entry name" value="PUA domain-like"/>
    <property type="match status" value="1"/>
</dbReference>
<dbReference type="PROSITE" id="PS51787">
    <property type="entry name" value="LON_N"/>
    <property type="match status" value="1"/>
</dbReference>
<dbReference type="PANTHER" id="PTHR46732:SF8">
    <property type="entry name" value="ATP-DEPENDENT PROTEASE LA (LON) DOMAIN PROTEIN"/>
    <property type="match status" value="1"/>
</dbReference>
<dbReference type="FunFam" id="2.170.150.20:FF:000005">
    <property type="entry name" value="Blast:Protein cereblon homolog"/>
    <property type="match status" value="1"/>
</dbReference>
<accession>A0A6P7TBR6</accession>
<dbReference type="FunFam" id="2.30.130.40:FF:000002">
    <property type="entry name" value="Cereblon, isoform CRA_c"/>
    <property type="match status" value="1"/>
</dbReference>
<evidence type="ECO:0000313" key="13">
    <source>
        <dbReference type="RefSeq" id="XP_029647760.1"/>
    </source>
</evidence>
<comment type="similarity">
    <text evidence="3">Belongs to the CRBN family.</text>
</comment>
<keyword evidence="7" id="KW-0862">Zinc</keyword>
<reference evidence="13" key="1">
    <citation type="submission" date="2025-08" db="UniProtKB">
        <authorList>
            <consortium name="RefSeq"/>
        </authorList>
    </citation>
    <scope>IDENTIFICATION</scope>
</reference>
<evidence type="ECO:0000256" key="2">
    <source>
        <dbReference type="ARBA" id="ARBA00004906"/>
    </source>
</evidence>
<keyword evidence="8" id="KW-0539">Nucleus</keyword>
<evidence type="ECO:0000256" key="7">
    <source>
        <dbReference type="ARBA" id="ARBA00022833"/>
    </source>
</evidence>
<evidence type="ECO:0000313" key="12">
    <source>
        <dbReference type="Proteomes" id="UP000515154"/>
    </source>
</evidence>
<dbReference type="PROSITE" id="PS51788">
    <property type="entry name" value="CULT"/>
    <property type="match status" value="1"/>
</dbReference>
<comment type="subcellular location">
    <subcellularLocation>
        <location evidence="1">Nucleus</location>
    </subcellularLocation>
</comment>
<sequence length="465" mass="52482">MADELLPLLGHHLDAVDSESEDEDEESIDVDTDNDEDEQQQLQQQQQQAASGRSRPSARPLFNTTFDKSLPVAHSYLGEDLEEVRGRTIHDDEACISLPIITLPSVILVPGQTIPLHLFQSHTVAMMKNLLDKDKTFGVITTSYSPDDDSSSMASIGTTAEIYSIKDETDNQSGIATVKMKARGRQRFRVIEFHRQTHGILMAKVHILPEKIQSDYLDGARPQSHYKFCCCPTQQDLVVKTAVDRNGEILRKVNMLTNKQLDKFTSSYFTQWPPWVYKMYDTENLIQRIRKELCSWNESLKTEVSGMDPVDFSYWVLQNLPLDDSRRIHLLSIDSAVQRLRCELSIMQNCSILCCRKCDLEVANKSDVFSMSLEGPLAAYVNPGGHVHETVTVHKAKGLTLIGQPSTENSWFPGYAWTIINCSQCGSHMGWRFTAAKRKLSPQKFWGLCRASLIPGINDTDVLVL</sequence>
<keyword evidence="6" id="KW-0833">Ubl conjugation pathway</keyword>
<dbReference type="InterPro" id="IPR034750">
    <property type="entry name" value="CULT"/>
</dbReference>
<evidence type="ECO:0000256" key="4">
    <source>
        <dbReference type="ARBA" id="ARBA00014394"/>
    </source>
</evidence>
<comment type="function">
    <text evidence="10">Substrate recognition component of a DCX (DDB1-CUL4-X-box) E3 protein ligase complex that mediates the ubiquitination and subsequent proteasomal degradation of target proteins. Has an essential role in mediating growth by negatively regulating insulin signaling. It also has a role in maintaining presynaptic function in the neuromuscular junction synapses of third-instar larvae.</text>
</comment>